<feature type="transmembrane region" description="Helical" evidence="1">
    <location>
        <begin position="132"/>
        <end position="155"/>
    </location>
</feature>
<name>A0ABP1Q8U5_9HEXA</name>
<evidence type="ECO:0000313" key="3">
    <source>
        <dbReference type="EMBL" id="CAL8090935.1"/>
    </source>
</evidence>
<feature type="chain" id="PRO_5047163245" evidence="2">
    <location>
        <begin position="21"/>
        <end position="321"/>
    </location>
</feature>
<comment type="caution">
    <text evidence="3">The sequence shown here is derived from an EMBL/GenBank/DDBJ whole genome shotgun (WGS) entry which is preliminary data.</text>
</comment>
<evidence type="ECO:0000256" key="1">
    <source>
        <dbReference type="SAM" id="Phobius"/>
    </source>
</evidence>
<keyword evidence="4" id="KW-1185">Reference proteome</keyword>
<keyword evidence="1" id="KW-1133">Transmembrane helix</keyword>
<evidence type="ECO:0000256" key="2">
    <source>
        <dbReference type="SAM" id="SignalP"/>
    </source>
</evidence>
<protein>
    <submittedName>
        <fullName evidence="3">Uncharacterized protein</fullName>
    </submittedName>
</protein>
<gene>
    <name evidence="3" type="ORF">ODALV1_LOCUS7784</name>
</gene>
<keyword evidence="1" id="KW-0472">Membrane</keyword>
<evidence type="ECO:0000313" key="4">
    <source>
        <dbReference type="Proteomes" id="UP001642540"/>
    </source>
</evidence>
<reference evidence="3 4" key="1">
    <citation type="submission" date="2024-08" db="EMBL/GenBank/DDBJ databases">
        <authorList>
            <person name="Cucini C."/>
            <person name="Frati F."/>
        </authorList>
    </citation>
    <scope>NUCLEOTIDE SEQUENCE [LARGE SCALE GENOMIC DNA]</scope>
</reference>
<keyword evidence="2" id="KW-0732">Signal</keyword>
<proteinExistence type="predicted"/>
<feature type="signal peptide" evidence="2">
    <location>
        <begin position="1"/>
        <end position="20"/>
    </location>
</feature>
<keyword evidence="1" id="KW-0812">Transmembrane</keyword>
<dbReference type="EMBL" id="CAXLJM020000024">
    <property type="protein sequence ID" value="CAL8090935.1"/>
    <property type="molecule type" value="Genomic_DNA"/>
</dbReference>
<dbReference type="Proteomes" id="UP001642540">
    <property type="component" value="Unassembled WGS sequence"/>
</dbReference>
<sequence length="321" mass="34755">MRLKIITTILLTWGFANVTAIDDSNENTPETQRIVSLKHRRYKPQHNVSVDREASPSHAYVQEHVNPPIPIDAYDPHHKSSRSGISLQKAPPDLQFGLAFTVPFVSLSTEKLLNGVSGKNFDSVSSLLKLNFSGLLLAAVVGLLAAAAIFLPSFLGPGASGSGPWLDNLIPHFSDQQYNDYENGWGGKPGGSWGKEYSARKSRAFDTVSSLGFNVIKWMDKLKHGVGKIEKCAVQRVCQEKSHGGGKLTKFIQGLTGKEKFNDVGIVKVISNVVNGDLTICEKLKALDCEAFKDIENTVMDIVGSGGSGGSAEEKSKESKV</sequence>
<organism evidence="3 4">
    <name type="scientific">Orchesella dallaii</name>
    <dbReference type="NCBI Taxonomy" id="48710"/>
    <lineage>
        <taxon>Eukaryota</taxon>
        <taxon>Metazoa</taxon>
        <taxon>Ecdysozoa</taxon>
        <taxon>Arthropoda</taxon>
        <taxon>Hexapoda</taxon>
        <taxon>Collembola</taxon>
        <taxon>Entomobryomorpha</taxon>
        <taxon>Entomobryoidea</taxon>
        <taxon>Orchesellidae</taxon>
        <taxon>Orchesellinae</taxon>
        <taxon>Orchesella</taxon>
    </lineage>
</organism>
<accession>A0ABP1Q8U5</accession>